<dbReference type="RefSeq" id="WP_117774620.1">
    <property type="nucleotide sequence ID" value="NZ_QSCR01000002.1"/>
</dbReference>
<sequence length="267" mass="31344">MKKIQYYGIFLLAFFLLNACEDEMDVYHESVNRLNFVYSNADTVISRTFVYDAEEKVFDTVWLEIETMGYIKDQERKFKLEQIPGNEENRAVAGVHFISFDDPAVAHWYVIPAGKNKAKFPIILKRDISLKTREFSLNLKIGQNENFEPGYPDLQNKFIRISDILVKPEYWNDKAVYYFAGKYGKVKHLFMIEATKDMGVKINDDFFYSLVEGSVDSGLTDYWFYFFTRKLLEENTRREQEKLGPLREAPEPGETEGALVKFTQYEH</sequence>
<dbReference type="OrthoDB" id="1092914at2"/>
<protein>
    <submittedName>
        <fullName evidence="1">DUF4843 domain-containing protein</fullName>
    </submittedName>
</protein>
<organism evidence="1 2">
    <name type="scientific">Butyricimonas virosa</name>
    <dbReference type="NCBI Taxonomy" id="544645"/>
    <lineage>
        <taxon>Bacteria</taxon>
        <taxon>Pseudomonadati</taxon>
        <taxon>Bacteroidota</taxon>
        <taxon>Bacteroidia</taxon>
        <taxon>Bacteroidales</taxon>
        <taxon>Odoribacteraceae</taxon>
        <taxon>Butyricimonas</taxon>
    </lineage>
</organism>
<reference evidence="1 2" key="1">
    <citation type="submission" date="2018-08" db="EMBL/GenBank/DDBJ databases">
        <title>A genome reference for cultivated species of the human gut microbiota.</title>
        <authorList>
            <person name="Zou Y."/>
            <person name="Xue W."/>
            <person name="Luo G."/>
        </authorList>
    </citation>
    <scope>NUCLEOTIDE SEQUENCE [LARGE SCALE GENOMIC DNA]</scope>
    <source>
        <strain evidence="1 2">OF02-7</strain>
    </source>
</reference>
<dbReference type="Pfam" id="PF16132">
    <property type="entry name" value="DUF4843"/>
    <property type="match status" value="1"/>
</dbReference>
<dbReference type="EMBL" id="QSCR01000002">
    <property type="protein sequence ID" value="RGY20859.1"/>
    <property type="molecule type" value="Genomic_DNA"/>
</dbReference>
<gene>
    <name evidence="1" type="ORF">DXA50_02015</name>
</gene>
<dbReference type="InterPro" id="IPR032299">
    <property type="entry name" value="DUF4843"/>
</dbReference>
<evidence type="ECO:0000313" key="2">
    <source>
        <dbReference type="Proteomes" id="UP000286063"/>
    </source>
</evidence>
<comment type="caution">
    <text evidence="1">The sequence shown here is derived from an EMBL/GenBank/DDBJ whole genome shotgun (WGS) entry which is preliminary data.</text>
</comment>
<dbReference type="AlphaFoldDB" id="A0A413IT71"/>
<name>A0A413IT71_9BACT</name>
<accession>A0A413IT71</accession>
<evidence type="ECO:0000313" key="1">
    <source>
        <dbReference type="EMBL" id="RGY20859.1"/>
    </source>
</evidence>
<proteinExistence type="predicted"/>
<dbReference type="Proteomes" id="UP000286063">
    <property type="component" value="Unassembled WGS sequence"/>
</dbReference>